<evidence type="ECO:0000313" key="7">
    <source>
        <dbReference type="Proteomes" id="UP001165363"/>
    </source>
</evidence>
<keyword evidence="7" id="KW-1185">Reference proteome</keyword>
<proteinExistence type="inferred from homology"/>
<dbReference type="Pfam" id="PF01522">
    <property type="entry name" value="Polysacc_deac_1"/>
    <property type="match status" value="1"/>
</dbReference>
<dbReference type="Proteomes" id="UP001165363">
    <property type="component" value="Unassembled WGS sequence"/>
</dbReference>
<comment type="function">
    <text evidence="1">Is involved in generating a small heat-stable compound (Nod), an acylated oligomer of N-acetylglucosamine, that stimulates mitosis in various plant protoplasts.</text>
</comment>
<dbReference type="RefSeq" id="WP_249846651.1">
    <property type="nucleotide sequence ID" value="NZ_JAMGBD010000001.1"/>
</dbReference>
<evidence type="ECO:0000313" key="6">
    <source>
        <dbReference type="EMBL" id="MCL6682698.1"/>
    </source>
</evidence>
<name>A0ABT0RJ96_9SPHN</name>
<accession>A0ABT0RJ96</accession>
<organism evidence="6 7">
    <name type="scientific">Sphingomonas alba</name>
    <dbReference type="NCBI Taxonomy" id="2908208"/>
    <lineage>
        <taxon>Bacteria</taxon>
        <taxon>Pseudomonadati</taxon>
        <taxon>Pseudomonadota</taxon>
        <taxon>Alphaproteobacteria</taxon>
        <taxon>Sphingomonadales</taxon>
        <taxon>Sphingomonadaceae</taxon>
        <taxon>Sphingomonas</taxon>
    </lineage>
</organism>
<protein>
    <recommendedName>
        <fullName evidence="3">Chitooligosaccharide deacetylase</fullName>
    </recommendedName>
    <alternativeName>
        <fullName evidence="4">Nodulation protein B</fullName>
    </alternativeName>
</protein>
<evidence type="ECO:0000256" key="4">
    <source>
        <dbReference type="ARBA" id="ARBA00032976"/>
    </source>
</evidence>
<comment type="similarity">
    <text evidence="2">Belongs to the polysaccharide deacetylase family.</text>
</comment>
<evidence type="ECO:0000259" key="5">
    <source>
        <dbReference type="Pfam" id="PF01522"/>
    </source>
</evidence>
<feature type="domain" description="NodB homology" evidence="5">
    <location>
        <begin position="38"/>
        <end position="149"/>
    </location>
</feature>
<dbReference type="InterPro" id="IPR011330">
    <property type="entry name" value="Glyco_hydro/deAcase_b/a-brl"/>
</dbReference>
<dbReference type="SUPFAM" id="SSF88713">
    <property type="entry name" value="Glycoside hydrolase/deacetylase"/>
    <property type="match status" value="1"/>
</dbReference>
<dbReference type="InterPro" id="IPR002509">
    <property type="entry name" value="NODB_dom"/>
</dbReference>
<reference evidence="6" key="1">
    <citation type="submission" date="2022-05" db="EMBL/GenBank/DDBJ databases">
        <authorList>
            <person name="Jo J.-H."/>
            <person name="Im W.-T."/>
        </authorList>
    </citation>
    <scope>NUCLEOTIDE SEQUENCE</scope>
    <source>
        <strain evidence="6">SE158</strain>
    </source>
</reference>
<gene>
    <name evidence="6" type="ORF">LZ536_02125</name>
</gene>
<comment type="caution">
    <text evidence="6">The sequence shown here is derived from an EMBL/GenBank/DDBJ whole genome shotgun (WGS) entry which is preliminary data.</text>
</comment>
<dbReference type="EMBL" id="JAMGBD010000001">
    <property type="protein sequence ID" value="MCL6682698.1"/>
    <property type="molecule type" value="Genomic_DNA"/>
</dbReference>
<evidence type="ECO:0000256" key="2">
    <source>
        <dbReference type="ARBA" id="ARBA00010973"/>
    </source>
</evidence>
<dbReference type="Gene3D" id="3.20.20.370">
    <property type="entry name" value="Glycoside hydrolase/deacetylase"/>
    <property type="match status" value="1"/>
</dbReference>
<sequence>MGSPPTFIMSLDCEGKWGMADRLKPYHHDTLTTAKITGAYRQLLGMLARHDLSATFAFVMAFTLGEEERKGFPVLELRDPDDEWLAHYWRDLDAGRDDGWHVPETIELVRKTGGHEIASHGFCHRPLAGIPDTAVAAELAEAAKVAKLKGVVLESLVFPRNEVGNLQAVSAAGYLGYRERLNRKGGRVAALLGEFSTSTEPQQPIGGTTGLVAIPSGHFFNWRFGARRLVPPARTVARWRNHLQTCAREGGVVHLWLHPHNLITGPGTAEVLEQALAEVARLRDAGRIEVLTQRDYCRREAGLQRAA</sequence>
<evidence type="ECO:0000256" key="1">
    <source>
        <dbReference type="ARBA" id="ARBA00003236"/>
    </source>
</evidence>
<evidence type="ECO:0000256" key="3">
    <source>
        <dbReference type="ARBA" id="ARBA00020071"/>
    </source>
</evidence>